<gene>
    <name evidence="6" type="ORF">WSS_A16169</name>
</gene>
<dbReference type="SUPFAM" id="SSF53850">
    <property type="entry name" value="Periplasmic binding protein-like II"/>
    <property type="match status" value="1"/>
</dbReference>
<evidence type="ECO:0000256" key="3">
    <source>
        <dbReference type="ARBA" id="ARBA00022729"/>
    </source>
</evidence>
<dbReference type="InterPro" id="IPR051455">
    <property type="entry name" value="Bact_solute-bind_prot3"/>
</dbReference>
<evidence type="ECO:0000259" key="5">
    <source>
        <dbReference type="SMART" id="SM00062"/>
    </source>
</evidence>
<keyword evidence="2" id="KW-0813">Transport</keyword>
<dbReference type="Pfam" id="PF00497">
    <property type="entry name" value="SBP_bac_3"/>
    <property type="match status" value="1"/>
</dbReference>
<dbReference type="SMART" id="SM00062">
    <property type="entry name" value="PBPb"/>
    <property type="match status" value="1"/>
</dbReference>
<dbReference type="Gene3D" id="3.40.190.10">
    <property type="entry name" value="Periplasmic binding protein-like II"/>
    <property type="match status" value="2"/>
</dbReference>
<reference evidence="6 7" key="1">
    <citation type="journal article" date="2013" name="Genome Announc.">
        <title>Draft Genome Sequence of Rhodococcus opacus Strain M213 Shows a Diverse Catabolic Potential.</title>
        <authorList>
            <person name="Pathak A."/>
            <person name="Green S.J."/>
            <person name="Ogram A."/>
            <person name="Chauhan A."/>
        </authorList>
    </citation>
    <scope>NUCLEOTIDE SEQUENCE [LARGE SCALE GENOMIC DNA]</scope>
    <source>
        <strain evidence="6 7">M213</strain>
    </source>
</reference>
<evidence type="ECO:0000256" key="4">
    <source>
        <dbReference type="SAM" id="MobiDB-lite"/>
    </source>
</evidence>
<feature type="compositionally biased region" description="Basic residues" evidence="4">
    <location>
        <begin position="171"/>
        <end position="183"/>
    </location>
</feature>
<organism evidence="6 7">
    <name type="scientific">Rhodococcus opacus M213</name>
    <dbReference type="NCBI Taxonomy" id="1129896"/>
    <lineage>
        <taxon>Bacteria</taxon>
        <taxon>Bacillati</taxon>
        <taxon>Actinomycetota</taxon>
        <taxon>Actinomycetes</taxon>
        <taxon>Mycobacteriales</taxon>
        <taxon>Nocardiaceae</taxon>
        <taxon>Rhodococcus</taxon>
    </lineage>
</organism>
<dbReference type="PANTHER" id="PTHR30085">
    <property type="entry name" value="AMINO ACID ABC TRANSPORTER PERMEASE"/>
    <property type="match status" value="1"/>
</dbReference>
<evidence type="ECO:0000313" key="6">
    <source>
        <dbReference type="EMBL" id="EKT81722.1"/>
    </source>
</evidence>
<evidence type="ECO:0000256" key="1">
    <source>
        <dbReference type="ARBA" id="ARBA00010333"/>
    </source>
</evidence>
<dbReference type="InterPro" id="IPR001638">
    <property type="entry name" value="Solute-binding_3/MltF_N"/>
</dbReference>
<feature type="region of interest" description="Disordered" evidence="4">
    <location>
        <begin position="170"/>
        <end position="221"/>
    </location>
</feature>
<dbReference type="Proteomes" id="UP000005951">
    <property type="component" value="Unassembled WGS sequence"/>
</dbReference>
<evidence type="ECO:0000313" key="7">
    <source>
        <dbReference type="Proteomes" id="UP000005951"/>
    </source>
</evidence>
<dbReference type="GO" id="GO:0030288">
    <property type="term" value="C:outer membrane-bounded periplasmic space"/>
    <property type="evidence" value="ECO:0007669"/>
    <property type="project" value="TreeGrafter"/>
</dbReference>
<dbReference type="EMBL" id="AJYC02000050">
    <property type="protein sequence ID" value="EKT81722.1"/>
    <property type="molecule type" value="Genomic_DNA"/>
</dbReference>
<dbReference type="GO" id="GO:0006865">
    <property type="term" value="P:amino acid transport"/>
    <property type="evidence" value="ECO:0007669"/>
    <property type="project" value="TreeGrafter"/>
</dbReference>
<proteinExistence type="inferred from homology"/>
<keyword evidence="3" id="KW-0732">Signal</keyword>
<comment type="similarity">
    <text evidence="1">Belongs to the bacterial solute-binding protein 3 family.</text>
</comment>
<comment type="caution">
    <text evidence="6">The sequence shown here is derived from an EMBL/GenBank/DDBJ whole genome shotgun (WGS) entry which is preliminary data.</text>
</comment>
<feature type="domain" description="Solute-binding protein family 3/N-terminal" evidence="5">
    <location>
        <begin position="20"/>
        <end position="248"/>
    </location>
</feature>
<feature type="compositionally biased region" description="Basic and acidic residues" evidence="4">
    <location>
        <begin position="209"/>
        <end position="221"/>
    </location>
</feature>
<dbReference type="RefSeq" id="WP_005257475.1">
    <property type="nucleotide sequence ID" value="NZ_AJYC02000050.1"/>
</dbReference>
<dbReference type="AlphaFoldDB" id="K8XU79"/>
<dbReference type="GO" id="GO:0005576">
    <property type="term" value="C:extracellular region"/>
    <property type="evidence" value="ECO:0007669"/>
    <property type="project" value="TreeGrafter"/>
</dbReference>
<dbReference type="PANTHER" id="PTHR30085:SF6">
    <property type="entry name" value="ABC TRANSPORTER GLUTAMINE-BINDING PROTEIN GLNH"/>
    <property type="match status" value="1"/>
</dbReference>
<protein>
    <submittedName>
        <fullName evidence="6">ABC transporter substrate-binding protein</fullName>
    </submittedName>
</protein>
<evidence type="ECO:0000256" key="2">
    <source>
        <dbReference type="ARBA" id="ARBA00022448"/>
    </source>
</evidence>
<accession>K8XU79</accession>
<name>K8XU79_RHOOP</name>
<sequence>MRPETAPPGTALATIAARGRLIVGTDQNTNLLSFRDPTTGTLQGFDIDLAREIARDLFGDPANVEFRLLTSTGRFEALENNEVDLVVHATSITCERAARVGFSTVYFEAFQRLLVPKGSGISSPADLAGKRVCTFIDTTSLATVQRVAPTATVVAVPDWDDCLTTLQHGRCGQHRQLHPRRPRSSGSPPRARRPEPGTRAVRCRHKQEQRRPGARRERNTRNECVPHGTWMRMYDKWLRLVGPTGGPPAPSYRD</sequence>